<feature type="compositionally biased region" description="Basic and acidic residues" evidence="1">
    <location>
        <begin position="229"/>
        <end position="240"/>
    </location>
</feature>
<dbReference type="Proteomes" id="UP000682733">
    <property type="component" value="Unassembled WGS sequence"/>
</dbReference>
<dbReference type="EMBL" id="CAJNOK010007975">
    <property type="protein sequence ID" value="CAF1050550.1"/>
    <property type="molecule type" value="Genomic_DNA"/>
</dbReference>
<feature type="compositionally biased region" description="Polar residues" evidence="1">
    <location>
        <begin position="1"/>
        <end position="13"/>
    </location>
</feature>
<protein>
    <submittedName>
        <fullName evidence="2">Uncharacterized protein</fullName>
    </submittedName>
</protein>
<evidence type="ECO:0000313" key="2">
    <source>
        <dbReference type="EMBL" id="CAF1050550.1"/>
    </source>
</evidence>
<evidence type="ECO:0000313" key="3">
    <source>
        <dbReference type="EMBL" id="CAF3817275.1"/>
    </source>
</evidence>
<proteinExistence type="predicted"/>
<accession>A0A8S2E540</accession>
<feature type="region of interest" description="Disordered" evidence="1">
    <location>
        <begin position="228"/>
        <end position="252"/>
    </location>
</feature>
<dbReference type="Proteomes" id="UP000677228">
    <property type="component" value="Unassembled WGS sequence"/>
</dbReference>
<dbReference type="AlphaFoldDB" id="A0A8S2E540"/>
<organism evidence="2 4">
    <name type="scientific">Didymodactylos carnosus</name>
    <dbReference type="NCBI Taxonomy" id="1234261"/>
    <lineage>
        <taxon>Eukaryota</taxon>
        <taxon>Metazoa</taxon>
        <taxon>Spiralia</taxon>
        <taxon>Gnathifera</taxon>
        <taxon>Rotifera</taxon>
        <taxon>Eurotatoria</taxon>
        <taxon>Bdelloidea</taxon>
        <taxon>Philodinida</taxon>
        <taxon>Philodinidae</taxon>
        <taxon>Didymodactylos</taxon>
    </lineage>
</organism>
<feature type="compositionally biased region" description="Polar residues" evidence="1">
    <location>
        <begin position="242"/>
        <end position="252"/>
    </location>
</feature>
<name>A0A8S2E540_9BILA</name>
<dbReference type="EMBL" id="CAJOBA010007985">
    <property type="protein sequence ID" value="CAF3817275.1"/>
    <property type="molecule type" value="Genomic_DNA"/>
</dbReference>
<feature type="compositionally biased region" description="Polar residues" evidence="1">
    <location>
        <begin position="35"/>
        <end position="50"/>
    </location>
</feature>
<evidence type="ECO:0000313" key="4">
    <source>
        <dbReference type="Proteomes" id="UP000677228"/>
    </source>
</evidence>
<gene>
    <name evidence="2" type="ORF">OVA965_LOCUS16917</name>
    <name evidence="3" type="ORF">TMI583_LOCUS16923</name>
</gene>
<comment type="caution">
    <text evidence="2">The sequence shown here is derived from an EMBL/GenBank/DDBJ whole genome shotgun (WGS) entry which is preliminary data.</text>
</comment>
<reference evidence="2" key="1">
    <citation type="submission" date="2021-02" db="EMBL/GenBank/DDBJ databases">
        <authorList>
            <person name="Nowell W R."/>
        </authorList>
    </citation>
    <scope>NUCLEOTIDE SEQUENCE</scope>
</reference>
<feature type="region of interest" description="Disordered" evidence="1">
    <location>
        <begin position="1"/>
        <end position="50"/>
    </location>
</feature>
<evidence type="ECO:0000256" key="1">
    <source>
        <dbReference type="SAM" id="MobiDB-lite"/>
    </source>
</evidence>
<sequence length="252" mass="29191">MRLQKSTSNTNATDMWYTKEQGFEEEDNSDERTTNYDPNRPTTPITSSLKTPTMTGRRILKIYDNDENPPSPSNCLSISSDKIEKYLKQILVSQDRMEKKIGMLFENQKKIQKALTYVSLDDPGDTATTEEKQFEATLVCVNPNTEKNIDLLRLPGNKQQINLYVTAVIDELFTKKELCNLEPRKIASDERYQRIQEAVRSKFKLSEETMNIEWPHLHTVILQKRRDTKKSLENSKKEAQLGDSTEQVNESY</sequence>